<keyword evidence="2" id="KW-0460">Magnesium</keyword>
<keyword evidence="2 5" id="KW-0418">Kinase</keyword>
<dbReference type="InterPro" id="IPR006283">
    <property type="entry name" value="ThiL-like"/>
</dbReference>
<dbReference type="UniPathway" id="UPA00060">
    <property type="reaction ID" value="UER00142"/>
</dbReference>
<keyword evidence="2 5" id="KW-0808">Transferase</keyword>
<dbReference type="EC" id="2.7.4.16" evidence="2"/>
<feature type="binding site" evidence="2">
    <location>
        <position position="73"/>
    </location>
    <ligand>
        <name>Mg(2+)</name>
        <dbReference type="ChEBI" id="CHEBI:18420"/>
        <label>2</label>
    </ligand>
</feature>
<dbReference type="Proteomes" id="UP000316199">
    <property type="component" value="Unassembled WGS sequence"/>
</dbReference>
<keyword evidence="2" id="KW-0479">Metal-binding</keyword>
<dbReference type="InterPro" id="IPR036676">
    <property type="entry name" value="PurM-like_C_sf"/>
</dbReference>
<evidence type="ECO:0000313" key="5">
    <source>
        <dbReference type="EMBL" id="RZO76760.1"/>
    </source>
</evidence>
<dbReference type="AlphaFoldDB" id="A0A520S2R0"/>
<dbReference type="PANTHER" id="PTHR30270">
    <property type="entry name" value="THIAMINE-MONOPHOSPHATE KINASE"/>
    <property type="match status" value="1"/>
</dbReference>
<dbReference type="EMBL" id="SHAG01000008">
    <property type="protein sequence ID" value="RZO76760.1"/>
    <property type="molecule type" value="Genomic_DNA"/>
</dbReference>
<dbReference type="GO" id="GO:0009030">
    <property type="term" value="F:thiamine-phosphate kinase activity"/>
    <property type="evidence" value="ECO:0007669"/>
    <property type="project" value="UniProtKB-UniRule"/>
</dbReference>
<feature type="binding site" evidence="2">
    <location>
        <begin position="119"/>
        <end position="120"/>
    </location>
    <ligand>
        <name>ATP</name>
        <dbReference type="ChEBI" id="CHEBI:30616"/>
    </ligand>
</feature>
<sequence>MDEFSIIDKYFTGIGFQHPSVVVGSGDDCAVLKQHTDFELCTSTDTLISGVHFPVDCSGAIVAHRSLVANLSDLCAMGASPVSFLLSLTMPEAINSWLSCFADRLSELSKLHQIMLVGGNIAKGPLAVTITVLGTVPRGAALLRSSAKVDEAIFVTGELGMAAAGLKVVEEQLNTHNLLKSAYFYPSPQVEFAESLIGRASACIDISDGFLADLSHLCEDSGIGAEIETSDIFLSDSLCAYAGSEALDFALYGGDDYELCFSVPACFVDDIRKLALIKKTRISQVGSTIAKKGISLIKDGQKIAADVKGYTHF</sequence>
<dbReference type="InterPro" id="IPR036921">
    <property type="entry name" value="PurM-like_N_sf"/>
</dbReference>
<evidence type="ECO:0000256" key="2">
    <source>
        <dbReference type="HAMAP-Rule" id="MF_02128"/>
    </source>
</evidence>
<dbReference type="SUPFAM" id="SSF56042">
    <property type="entry name" value="PurM C-terminal domain-like"/>
    <property type="match status" value="1"/>
</dbReference>
<evidence type="ECO:0000313" key="6">
    <source>
        <dbReference type="Proteomes" id="UP000316199"/>
    </source>
</evidence>
<feature type="binding site" evidence="2">
    <location>
        <position position="28"/>
    </location>
    <ligand>
        <name>Mg(2+)</name>
        <dbReference type="ChEBI" id="CHEBI:18420"/>
        <label>3</label>
    </ligand>
</feature>
<dbReference type="GO" id="GO:0009229">
    <property type="term" value="P:thiamine diphosphate biosynthetic process"/>
    <property type="evidence" value="ECO:0007669"/>
    <property type="project" value="UniProtKB-UniRule"/>
</dbReference>
<comment type="similarity">
    <text evidence="2">Belongs to the thiamine-monophosphate kinase family.</text>
</comment>
<dbReference type="PIRSF" id="PIRSF005303">
    <property type="entry name" value="Thiam_monoph_kin"/>
    <property type="match status" value="1"/>
</dbReference>
<evidence type="ECO:0000259" key="4">
    <source>
        <dbReference type="Pfam" id="PF02769"/>
    </source>
</evidence>
<feature type="domain" description="PurM-like C-terminal" evidence="4">
    <location>
        <begin position="149"/>
        <end position="296"/>
    </location>
</feature>
<dbReference type="InterPro" id="IPR010918">
    <property type="entry name" value="PurM-like_C_dom"/>
</dbReference>
<feature type="binding site" evidence="2">
    <location>
        <position position="43"/>
    </location>
    <ligand>
        <name>Mg(2+)</name>
        <dbReference type="ChEBI" id="CHEBI:18420"/>
        <label>4</label>
    </ligand>
</feature>
<reference evidence="5 6" key="1">
    <citation type="submission" date="2019-02" db="EMBL/GenBank/DDBJ databases">
        <title>Prokaryotic population dynamics and viral predation in marine succession experiment using metagenomics: the confinement effect.</title>
        <authorList>
            <person name="Haro-Moreno J.M."/>
            <person name="Rodriguez-Valera F."/>
            <person name="Lopez-Perez M."/>
        </authorList>
    </citation>
    <scope>NUCLEOTIDE SEQUENCE [LARGE SCALE GENOMIC DNA]</scope>
    <source>
        <strain evidence="5">MED-G157</strain>
    </source>
</reference>
<organism evidence="5 6">
    <name type="scientific">OM182 bacterium</name>
    <dbReference type="NCBI Taxonomy" id="2510334"/>
    <lineage>
        <taxon>Bacteria</taxon>
        <taxon>Pseudomonadati</taxon>
        <taxon>Pseudomonadota</taxon>
        <taxon>Gammaproteobacteria</taxon>
        <taxon>OMG group</taxon>
        <taxon>OM182 clade</taxon>
    </lineage>
</organism>
<feature type="domain" description="PurM-like N-terminal" evidence="3">
    <location>
        <begin position="26"/>
        <end position="136"/>
    </location>
</feature>
<dbReference type="PANTHER" id="PTHR30270:SF0">
    <property type="entry name" value="THIAMINE-MONOPHOSPHATE KINASE"/>
    <property type="match status" value="1"/>
</dbReference>
<dbReference type="Gene3D" id="3.30.1330.10">
    <property type="entry name" value="PurM-like, N-terminal domain"/>
    <property type="match status" value="1"/>
</dbReference>
<dbReference type="SUPFAM" id="SSF55326">
    <property type="entry name" value="PurM N-terminal domain-like"/>
    <property type="match status" value="1"/>
</dbReference>
<name>A0A520S2R0_9GAMM</name>
<dbReference type="GO" id="GO:0000287">
    <property type="term" value="F:magnesium ion binding"/>
    <property type="evidence" value="ECO:0007669"/>
    <property type="project" value="UniProtKB-UniRule"/>
</dbReference>
<dbReference type="InterPro" id="IPR016188">
    <property type="entry name" value="PurM-like_N"/>
</dbReference>
<feature type="binding site" evidence="2">
    <location>
        <position position="73"/>
    </location>
    <ligand>
        <name>Mg(2+)</name>
        <dbReference type="ChEBI" id="CHEBI:18420"/>
        <label>4</label>
    </ligand>
</feature>
<comment type="caution">
    <text evidence="5">The sequence shown here is derived from an EMBL/GenBank/DDBJ whole genome shotgun (WGS) entry which is preliminary data.</text>
</comment>
<feature type="binding site" evidence="2">
    <location>
        <position position="45"/>
    </location>
    <ligand>
        <name>Mg(2+)</name>
        <dbReference type="ChEBI" id="CHEBI:18420"/>
        <label>1</label>
    </ligand>
</feature>
<protein>
    <recommendedName>
        <fullName evidence="2">Thiamine-monophosphate kinase</fullName>
        <shortName evidence="2">TMP kinase</shortName>
        <shortName evidence="2">Thiamine-phosphate kinase</shortName>
        <ecNumber evidence="2">2.7.4.16</ecNumber>
    </recommendedName>
</protein>
<dbReference type="Pfam" id="PF02769">
    <property type="entry name" value="AIRS_C"/>
    <property type="match status" value="1"/>
</dbReference>
<feature type="binding site" evidence="2">
    <location>
        <position position="73"/>
    </location>
    <ligand>
        <name>Mg(2+)</name>
        <dbReference type="ChEBI" id="CHEBI:18420"/>
        <label>3</label>
    </ligand>
</feature>
<dbReference type="CDD" id="cd02194">
    <property type="entry name" value="ThiL"/>
    <property type="match status" value="1"/>
</dbReference>
<dbReference type="HAMAP" id="MF_02128">
    <property type="entry name" value="TMP_kinase"/>
    <property type="match status" value="1"/>
</dbReference>
<feature type="binding site" evidence="2">
    <location>
        <position position="45"/>
    </location>
    <ligand>
        <name>Mg(2+)</name>
        <dbReference type="ChEBI" id="CHEBI:18420"/>
        <label>2</label>
    </ligand>
</feature>
<dbReference type="Pfam" id="PF00586">
    <property type="entry name" value="AIRS"/>
    <property type="match status" value="1"/>
</dbReference>
<dbReference type="Gene3D" id="3.90.650.10">
    <property type="entry name" value="PurM-like C-terminal domain"/>
    <property type="match status" value="1"/>
</dbReference>
<feature type="binding site" evidence="2">
    <location>
        <position position="208"/>
    </location>
    <ligand>
        <name>Mg(2+)</name>
        <dbReference type="ChEBI" id="CHEBI:18420"/>
        <label>5</label>
    </ligand>
</feature>
<accession>A0A520S2R0</accession>
<comment type="miscellaneous">
    <text evidence="2">Reaction mechanism of ThiL seems to utilize a direct, inline transfer of the gamma-phosphate of ATP to TMP rather than a phosphorylated enzyme intermediate.</text>
</comment>
<feature type="binding site" evidence="2">
    <location>
        <position position="120"/>
    </location>
    <ligand>
        <name>Mg(2+)</name>
        <dbReference type="ChEBI" id="CHEBI:18420"/>
        <label>1</label>
    </ligand>
</feature>
<dbReference type="GO" id="GO:0005524">
    <property type="term" value="F:ATP binding"/>
    <property type="evidence" value="ECO:0007669"/>
    <property type="project" value="UniProtKB-UniRule"/>
</dbReference>
<gene>
    <name evidence="2 5" type="primary">thiL</name>
    <name evidence="5" type="ORF">EVA68_03475</name>
</gene>
<comment type="function">
    <text evidence="2">Catalyzes the ATP-dependent phosphorylation of thiamine-monophosphate (TMP) to form thiamine-pyrophosphate (TPP), the active form of vitamin B1.</text>
</comment>
<keyword evidence="2" id="KW-0067">ATP-binding</keyword>
<comment type="pathway">
    <text evidence="2">Cofactor biosynthesis; thiamine diphosphate biosynthesis; thiamine diphosphate from thiamine phosphate: step 1/1.</text>
</comment>
<keyword evidence="1 2" id="KW-0784">Thiamine biosynthesis</keyword>
<feature type="binding site" evidence="2">
    <location>
        <position position="28"/>
    </location>
    <ligand>
        <name>Mg(2+)</name>
        <dbReference type="ChEBI" id="CHEBI:18420"/>
        <label>4</label>
    </ligand>
</feature>
<feature type="binding site" evidence="2">
    <location>
        <position position="44"/>
    </location>
    <ligand>
        <name>Mg(2+)</name>
        <dbReference type="ChEBI" id="CHEBI:18420"/>
        <label>1</label>
    </ligand>
</feature>
<feature type="binding site" evidence="2">
    <location>
        <position position="205"/>
    </location>
    <ligand>
        <name>Mg(2+)</name>
        <dbReference type="ChEBI" id="CHEBI:18420"/>
        <label>3</label>
    </ligand>
</feature>
<proteinExistence type="inferred from homology"/>
<dbReference type="GO" id="GO:0009228">
    <property type="term" value="P:thiamine biosynthetic process"/>
    <property type="evidence" value="ECO:0007669"/>
    <property type="project" value="UniProtKB-KW"/>
</dbReference>
<evidence type="ECO:0000259" key="3">
    <source>
        <dbReference type="Pfam" id="PF00586"/>
    </source>
</evidence>
<dbReference type="NCBIfam" id="TIGR01379">
    <property type="entry name" value="thiL"/>
    <property type="match status" value="1"/>
</dbReference>
<keyword evidence="2" id="KW-0547">Nucleotide-binding</keyword>
<comment type="catalytic activity">
    <reaction evidence="2">
        <text>thiamine phosphate + ATP = thiamine diphosphate + ADP</text>
        <dbReference type="Rhea" id="RHEA:15913"/>
        <dbReference type="ChEBI" id="CHEBI:30616"/>
        <dbReference type="ChEBI" id="CHEBI:37575"/>
        <dbReference type="ChEBI" id="CHEBI:58937"/>
        <dbReference type="ChEBI" id="CHEBI:456216"/>
        <dbReference type="EC" id="2.7.4.16"/>
    </reaction>
</comment>
<feature type="binding site" evidence="2">
    <location>
        <position position="310"/>
    </location>
    <ligand>
        <name>substrate</name>
    </ligand>
</feature>
<feature type="binding site" evidence="2">
    <location>
        <position position="52"/>
    </location>
    <ligand>
        <name>substrate</name>
    </ligand>
</feature>
<feature type="binding site" evidence="2">
    <location>
        <position position="207"/>
    </location>
    <ligand>
        <name>ATP</name>
        <dbReference type="ChEBI" id="CHEBI:30616"/>
    </ligand>
</feature>
<comment type="caution">
    <text evidence="2">Lacks conserved residue(s) required for the propagation of feature annotation.</text>
</comment>
<feature type="binding site" evidence="2">
    <location>
        <position position="255"/>
    </location>
    <ligand>
        <name>substrate</name>
    </ligand>
</feature>
<evidence type="ECO:0000256" key="1">
    <source>
        <dbReference type="ARBA" id="ARBA00022977"/>
    </source>
</evidence>
<feature type="binding site" evidence="2">
    <location>
        <position position="144"/>
    </location>
    <ligand>
        <name>ATP</name>
        <dbReference type="ChEBI" id="CHEBI:30616"/>
    </ligand>
</feature>